<dbReference type="Proteomes" id="UP001500729">
    <property type="component" value="Unassembled WGS sequence"/>
</dbReference>
<reference evidence="9 10" key="1">
    <citation type="journal article" date="2019" name="Int. J. Syst. Evol. Microbiol.">
        <title>The Global Catalogue of Microorganisms (GCM) 10K type strain sequencing project: providing services to taxonomists for standard genome sequencing and annotation.</title>
        <authorList>
            <consortium name="The Broad Institute Genomics Platform"/>
            <consortium name="The Broad Institute Genome Sequencing Center for Infectious Disease"/>
            <person name="Wu L."/>
            <person name="Ma J."/>
        </authorList>
    </citation>
    <scope>NUCLEOTIDE SEQUENCE [LARGE SCALE GENOMIC DNA]</scope>
    <source>
        <strain evidence="9 10">JCM 10303</strain>
    </source>
</reference>
<evidence type="ECO:0000256" key="3">
    <source>
        <dbReference type="ARBA" id="ARBA00022475"/>
    </source>
</evidence>
<evidence type="ECO:0000256" key="1">
    <source>
        <dbReference type="ARBA" id="ARBA00004651"/>
    </source>
</evidence>
<dbReference type="Pfam" id="PF09335">
    <property type="entry name" value="VTT_dom"/>
    <property type="match status" value="1"/>
</dbReference>
<keyword evidence="6 7" id="KW-0472">Membrane</keyword>
<keyword evidence="4 7" id="KW-0812">Transmembrane</keyword>
<feature type="transmembrane region" description="Helical" evidence="7">
    <location>
        <begin position="149"/>
        <end position="171"/>
    </location>
</feature>
<dbReference type="PANTHER" id="PTHR30353:SF0">
    <property type="entry name" value="TRANSMEMBRANE PROTEIN"/>
    <property type="match status" value="1"/>
</dbReference>
<evidence type="ECO:0000256" key="7">
    <source>
        <dbReference type="RuleBase" id="RU367016"/>
    </source>
</evidence>
<evidence type="ECO:0000256" key="6">
    <source>
        <dbReference type="ARBA" id="ARBA00023136"/>
    </source>
</evidence>
<evidence type="ECO:0000256" key="2">
    <source>
        <dbReference type="ARBA" id="ARBA00010792"/>
    </source>
</evidence>
<proteinExistence type="inferred from homology"/>
<keyword evidence="3 7" id="KW-1003">Cell membrane</keyword>
<comment type="subcellular location">
    <subcellularLocation>
        <location evidence="1 7">Cell membrane</location>
        <topology evidence="1 7">Multi-pass membrane protein</topology>
    </subcellularLocation>
</comment>
<feature type="transmembrane region" description="Helical" evidence="7">
    <location>
        <begin position="14"/>
        <end position="34"/>
    </location>
</feature>
<keyword evidence="5 7" id="KW-1133">Transmembrane helix</keyword>
<gene>
    <name evidence="9" type="ORF">GCM10009533_23930</name>
</gene>
<evidence type="ECO:0000259" key="8">
    <source>
        <dbReference type="Pfam" id="PF09335"/>
    </source>
</evidence>
<comment type="caution">
    <text evidence="9">The sequence shown here is derived from an EMBL/GenBank/DDBJ whole genome shotgun (WGS) entry which is preliminary data.</text>
</comment>
<feature type="domain" description="VTT" evidence="8">
    <location>
        <begin position="47"/>
        <end position="167"/>
    </location>
</feature>
<dbReference type="PANTHER" id="PTHR30353">
    <property type="entry name" value="INNER MEMBRANE PROTEIN DEDA-RELATED"/>
    <property type="match status" value="1"/>
</dbReference>
<organism evidence="9 10">
    <name type="scientific">Saccharopolyspora erythraea</name>
    <name type="common">Streptomyces erythraeus</name>
    <dbReference type="NCBI Taxonomy" id="1836"/>
    <lineage>
        <taxon>Bacteria</taxon>
        <taxon>Bacillati</taxon>
        <taxon>Actinomycetota</taxon>
        <taxon>Actinomycetes</taxon>
        <taxon>Pseudonocardiales</taxon>
        <taxon>Pseudonocardiaceae</taxon>
        <taxon>Saccharopolyspora</taxon>
    </lineage>
</organism>
<comment type="similarity">
    <text evidence="2 7">Belongs to the DedA family.</text>
</comment>
<name>A0ABN1CS38_SACER</name>
<dbReference type="EMBL" id="BAAAGS010000012">
    <property type="protein sequence ID" value="GAA0523858.1"/>
    <property type="molecule type" value="Genomic_DNA"/>
</dbReference>
<sequence length="209" mass="21966">MTWFAEIDTAIRDFVAWASALDPWLCVLAVLIVLSLETSLFVGLLVPGEAALLLAVGVLGARWALPLFGVAVLANLIGQTGGYWLGRTLGPGLRRTWAGRKIGERRWAAAEAIVHGSGGRALITTRFVAVVHAVVPAVVGTLRMPFRRFLLLAAVGAALWAAVLTTAAVALGEAARVVGYGWMALLLTCVGGGGAGVVLFRAARRRRTS</sequence>
<accession>A0ABN1CS38</accession>
<evidence type="ECO:0000313" key="10">
    <source>
        <dbReference type="Proteomes" id="UP001500729"/>
    </source>
</evidence>
<protein>
    <recommendedName>
        <fullName evidence="8">VTT domain-containing protein</fullName>
    </recommendedName>
</protein>
<evidence type="ECO:0000313" key="9">
    <source>
        <dbReference type="EMBL" id="GAA0523858.1"/>
    </source>
</evidence>
<feature type="transmembrane region" description="Helical" evidence="7">
    <location>
        <begin position="177"/>
        <end position="200"/>
    </location>
</feature>
<comment type="caution">
    <text evidence="7">Lacks conserved residue(s) required for the propagation of feature annotation.</text>
</comment>
<keyword evidence="10" id="KW-1185">Reference proteome</keyword>
<evidence type="ECO:0000256" key="5">
    <source>
        <dbReference type="ARBA" id="ARBA00022989"/>
    </source>
</evidence>
<dbReference type="InterPro" id="IPR032816">
    <property type="entry name" value="VTT_dom"/>
</dbReference>
<dbReference type="InterPro" id="IPR032818">
    <property type="entry name" value="DedA-like"/>
</dbReference>
<evidence type="ECO:0000256" key="4">
    <source>
        <dbReference type="ARBA" id="ARBA00022692"/>
    </source>
</evidence>
<dbReference type="RefSeq" id="WP_009943394.1">
    <property type="nucleotide sequence ID" value="NZ_BAAAGS010000012.1"/>
</dbReference>